<name>A0A7W6CF53_9SPHN</name>
<feature type="domain" description="HTH iclR-type" evidence="4">
    <location>
        <begin position="11"/>
        <end position="71"/>
    </location>
</feature>
<dbReference type="InterPro" id="IPR050707">
    <property type="entry name" value="HTH_MetabolicPath_Reg"/>
</dbReference>
<dbReference type="InterPro" id="IPR036388">
    <property type="entry name" value="WH-like_DNA-bd_sf"/>
</dbReference>
<keyword evidence="2" id="KW-0238">DNA-binding</keyword>
<evidence type="ECO:0000313" key="6">
    <source>
        <dbReference type="EMBL" id="MBB3953554.1"/>
    </source>
</evidence>
<dbReference type="GO" id="GO:0003677">
    <property type="term" value="F:DNA binding"/>
    <property type="evidence" value="ECO:0007669"/>
    <property type="project" value="UniProtKB-KW"/>
</dbReference>
<dbReference type="AlphaFoldDB" id="A0A7W6CF53"/>
<sequence>MADAGTSTSHVKSAMRTLDIIEYVVARGGPAVAQEIAGALAIPVSSLSYLLATLVERGYLARAGRNYLPGPGLQRLQARSEPTLEDRVAPLVRALRVQLNETASFFVRDGWQLQTLVTESSEHALRYAIAVGARAPLHGLAAGKAILAAMPDAEVERYLRESRRESFTEATLVSAADLRREIARTRERGYGRTGSEYSVGIEGLACAAMADGEVIGAFAVAVPSVRFDAEVEQRVAGLLMRTAGLFEG</sequence>
<dbReference type="EMBL" id="JACIDX010000001">
    <property type="protein sequence ID" value="MBB3953554.1"/>
    <property type="molecule type" value="Genomic_DNA"/>
</dbReference>
<dbReference type="PANTHER" id="PTHR30136">
    <property type="entry name" value="HELIX-TURN-HELIX TRANSCRIPTIONAL REGULATOR, ICLR FAMILY"/>
    <property type="match status" value="1"/>
</dbReference>
<keyword evidence="1" id="KW-0805">Transcription regulation</keyword>
<dbReference type="Pfam" id="PF01614">
    <property type="entry name" value="IclR_C"/>
    <property type="match status" value="1"/>
</dbReference>
<dbReference type="PROSITE" id="PS51078">
    <property type="entry name" value="ICLR_ED"/>
    <property type="match status" value="1"/>
</dbReference>
<accession>A0A7W6CF53</accession>
<organism evidence="6 7">
    <name type="scientific">Novosphingobium sediminicola</name>
    <dbReference type="NCBI Taxonomy" id="563162"/>
    <lineage>
        <taxon>Bacteria</taxon>
        <taxon>Pseudomonadati</taxon>
        <taxon>Pseudomonadota</taxon>
        <taxon>Alphaproteobacteria</taxon>
        <taxon>Sphingomonadales</taxon>
        <taxon>Sphingomonadaceae</taxon>
        <taxon>Novosphingobium</taxon>
    </lineage>
</organism>
<gene>
    <name evidence="6" type="ORF">GGR38_000466</name>
</gene>
<dbReference type="Proteomes" id="UP000548867">
    <property type="component" value="Unassembled WGS sequence"/>
</dbReference>
<feature type="domain" description="IclR-ED" evidence="5">
    <location>
        <begin position="59"/>
        <end position="248"/>
    </location>
</feature>
<dbReference type="GO" id="GO:0045892">
    <property type="term" value="P:negative regulation of DNA-templated transcription"/>
    <property type="evidence" value="ECO:0007669"/>
    <property type="project" value="TreeGrafter"/>
</dbReference>
<evidence type="ECO:0000259" key="5">
    <source>
        <dbReference type="PROSITE" id="PS51078"/>
    </source>
</evidence>
<evidence type="ECO:0000256" key="2">
    <source>
        <dbReference type="ARBA" id="ARBA00023125"/>
    </source>
</evidence>
<keyword evidence="7" id="KW-1185">Reference proteome</keyword>
<dbReference type="RefSeq" id="WP_246404175.1">
    <property type="nucleotide sequence ID" value="NZ_JACIDX010000001.1"/>
</dbReference>
<dbReference type="PROSITE" id="PS51077">
    <property type="entry name" value="HTH_ICLR"/>
    <property type="match status" value="1"/>
</dbReference>
<comment type="caution">
    <text evidence="6">The sequence shown here is derived from an EMBL/GenBank/DDBJ whole genome shotgun (WGS) entry which is preliminary data.</text>
</comment>
<evidence type="ECO:0000313" key="7">
    <source>
        <dbReference type="Proteomes" id="UP000548867"/>
    </source>
</evidence>
<dbReference type="PANTHER" id="PTHR30136:SF35">
    <property type="entry name" value="HTH-TYPE TRANSCRIPTIONAL REGULATOR RV1719"/>
    <property type="match status" value="1"/>
</dbReference>
<dbReference type="Gene3D" id="3.30.450.40">
    <property type="match status" value="1"/>
</dbReference>
<dbReference type="InterPro" id="IPR005471">
    <property type="entry name" value="Tscrpt_reg_IclR_N"/>
</dbReference>
<dbReference type="InterPro" id="IPR036390">
    <property type="entry name" value="WH_DNA-bd_sf"/>
</dbReference>
<proteinExistence type="predicted"/>
<dbReference type="Pfam" id="PF09339">
    <property type="entry name" value="HTH_IclR"/>
    <property type="match status" value="1"/>
</dbReference>
<protein>
    <submittedName>
        <fullName evidence="6">IclR family acetate operon transcriptional repressor</fullName>
    </submittedName>
</protein>
<dbReference type="GO" id="GO:0003700">
    <property type="term" value="F:DNA-binding transcription factor activity"/>
    <property type="evidence" value="ECO:0007669"/>
    <property type="project" value="TreeGrafter"/>
</dbReference>
<keyword evidence="3" id="KW-0804">Transcription</keyword>
<dbReference type="InterPro" id="IPR014757">
    <property type="entry name" value="Tscrpt_reg_IclR_C"/>
</dbReference>
<dbReference type="Gene3D" id="1.10.10.10">
    <property type="entry name" value="Winged helix-like DNA-binding domain superfamily/Winged helix DNA-binding domain"/>
    <property type="match status" value="1"/>
</dbReference>
<evidence type="ECO:0000256" key="1">
    <source>
        <dbReference type="ARBA" id="ARBA00023015"/>
    </source>
</evidence>
<reference evidence="6 7" key="1">
    <citation type="submission" date="2020-08" db="EMBL/GenBank/DDBJ databases">
        <title>Genomic Encyclopedia of Type Strains, Phase IV (KMG-IV): sequencing the most valuable type-strain genomes for metagenomic binning, comparative biology and taxonomic classification.</title>
        <authorList>
            <person name="Goeker M."/>
        </authorList>
    </citation>
    <scope>NUCLEOTIDE SEQUENCE [LARGE SCALE GENOMIC DNA]</scope>
    <source>
        <strain evidence="6 7">DSM 27057</strain>
    </source>
</reference>
<dbReference type="SUPFAM" id="SSF55781">
    <property type="entry name" value="GAF domain-like"/>
    <property type="match status" value="1"/>
</dbReference>
<dbReference type="SUPFAM" id="SSF46785">
    <property type="entry name" value="Winged helix' DNA-binding domain"/>
    <property type="match status" value="1"/>
</dbReference>
<evidence type="ECO:0000256" key="3">
    <source>
        <dbReference type="ARBA" id="ARBA00023163"/>
    </source>
</evidence>
<evidence type="ECO:0000259" key="4">
    <source>
        <dbReference type="PROSITE" id="PS51077"/>
    </source>
</evidence>
<dbReference type="InterPro" id="IPR029016">
    <property type="entry name" value="GAF-like_dom_sf"/>
</dbReference>